<dbReference type="GO" id="GO:0005096">
    <property type="term" value="F:GTPase activator activity"/>
    <property type="evidence" value="ECO:0007669"/>
    <property type="project" value="UniProtKB-KW"/>
</dbReference>
<dbReference type="AlphaFoldDB" id="A0A1D2VB18"/>
<dbReference type="CDD" id="cd00159">
    <property type="entry name" value="RhoGAP"/>
    <property type="match status" value="1"/>
</dbReference>
<dbReference type="STRING" id="1344418.A0A1D2VB18"/>
<dbReference type="PROSITE" id="PS50238">
    <property type="entry name" value="RHOGAP"/>
    <property type="match status" value="1"/>
</dbReference>
<gene>
    <name evidence="3" type="ORF">ASCRUDRAFT_17838</name>
</gene>
<organism evidence="3 4">
    <name type="scientific">Ascoidea rubescens DSM 1968</name>
    <dbReference type="NCBI Taxonomy" id="1344418"/>
    <lineage>
        <taxon>Eukaryota</taxon>
        <taxon>Fungi</taxon>
        <taxon>Dikarya</taxon>
        <taxon>Ascomycota</taxon>
        <taxon>Saccharomycotina</taxon>
        <taxon>Saccharomycetes</taxon>
        <taxon>Ascoideaceae</taxon>
        <taxon>Ascoidea</taxon>
    </lineage>
</organism>
<dbReference type="InterPro" id="IPR050729">
    <property type="entry name" value="Rho-GAP"/>
</dbReference>
<dbReference type="SUPFAM" id="SSF48350">
    <property type="entry name" value="GTPase activation domain, GAP"/>
    <property type="match status" value="1"/>
</dbReference>
<feature type="domain" description="Rho-GAP" evidence="2">
    <location>
        <begin position="1"/>
        <end position="193"/>
    </location>
</feature>
<evidence type="ECO:0000256" key="1">
    <source>
        <dbReference type="ARBA" id="ARBA00022468"/>
    </source>
</evidence>
<reference evidence="4" key="1">
    <citation type="submission" date="2016-05" db="EMBL/GenBank/DDBJ databases">
        <title>Comparative genomics of biotechnologically important yeasts.</title>
        <authorList>
            <consortium name="DOE Joint Genome Institute"/>
            <person name="Riley R."/>
            <person name="Haridas S."/>
            <person name="Wolfe K.H."/>
            <person name="Lopes M.R."/>
            <person name="Hittinger C.T."/>
            <person name="Goker M."/>
            <person name="Salamov A."/>
            <person name="Wisecaver J."/>
            <person name="Long T.M."/>
            <person name="Aerts A.L."/>
            <person name="Barry K."/>
            <person name="Choi C."/>
            <person name="Clum A."/>
            <person name="Coughlan A.Y."/>
            <person name="Deshpande S."/>
            <person name="Douglass A.P."/>
            <person name="Hanson S.J."/>
            <person name="Klenk H.-P."/>
            <person name="Labutti K."/>
            <person name="Lapidus A."/>
            <person name="Lindquist E."/>
            <person name="Lipzen A."/>
            <person name="Meier-Kolthoff J.P."/>
            <person name="Ohm R.A."/>
            <person name="Otillar R.P."/>
            <person name="Pangilinan J."/>
            <person name="Peng Y."/>
            <person name="Rokas A."/>
            <person name="Rosa C.A."/>
            <person name="Scheuner C."/>
            <person name="Sibirny A.A."/>
            <person name="Slot J.C."/>
            <person name="Stielow J.B."/>
            <person name="Sun H."/>
            <person name="Kurtzman C.P."/>
            <person name="Blackwell M."/>
            <person name="Grigoriev I.V."/>
            <person name="Jeffries T.W."/>
        </authorList>
    </citation>
    <scope>NUCLEOTIDE SEQUENCE [LARGE SCALE GENOMIC DNA]</scope>
    <source>
        <strain evidence="4">DSM 1968</strain>
    </source>
</reference>
<sequence length="193" mass="21808">TLEERVKREKRAMPLILMVCMSIVESKGIDSEGIYRKSGGNSQIEAIEKAFDKLPDDQLTSPELEDALHGDINAVTSALKRFLRRLPEPIITYGSYEGFINVAQQKKLDKKIESLTKIIDGLPKSHQYALYSLTKHLNLIALHCNINLMNFHNLAIVFAPTLARDLTGERDIQDMQAKNDVTECLIKNHSTIF</sequence>
<dbReference type="OrthoDB" id="19923at2759"/>
<dbReference type="Gene3D" id="1.10.555.10">
    <property type="entry name" value="Rho GTPase activation protein"/>
    <property type="match status" value="1"/>
</dbReference>
<dbReference type="GO" id="GO:0007165">
    <property type="term" value="P:signal transduction"/>
    <property type="evidence" value="ECO:0007669"/>
    <property type="project" value="InterPro"/>
</dbReference>
<protein>
    <submittedName>
        <fullName evidence="3">RhoGAP-domain-containing protein</fullName>
    </submittedName>
</protein>
<dbReference type="SMART" id="SM00324">
    <property type="entry name" value="RhoGAP"/>
    <property type="match status" value="1"/>
</dbReference>
<accession>A0A1D2VB18</accession>
<dbReference type="Pfam" id="PF00620">
    <property type="entry name" value="RhoGAP"/>
    <property type="match status" value="1"/>
</dbReference>
<dbReference type="InParanoid" id="A0A1D2VB18"/>
<feature type="non-terminal residue" evidence="3">
    <location>
        <position position="193"/>
    </location>
</feature>
<dbReference type="InterPro" id="IPR000198">
    <property type="entry name" value="RhoGAP_dom"/>
</dbReference>
<evidence type="ECO:0000313" key="4">
    <source>
        <dbReference type="Proteomes" id="UP000095038"/>
    </source>
</evidence>
<dbReference type="GO" id="GO:0007010">
    <property type="term" value="P:cytoskeleton organization"/>
    <property type="evidence" value="ECO:0007669"/>
    <property type="project" value="UniProtKB-ARBA"/>
</dbReference>
<evidence type="ECO:0000259" key="2">
    <source>
        <dbReference type="PROSITE" id="PS50238"/>
    </source>
</evidence>
<dbReference type="PANTHER" id="PTHR23176">
    <property type="entry name" value="RHO/RAC/CDC GTPASE-ACTIVATING PROTEIN"/>
    <property type="match status" value="1"/>
</dbReference>
<keyword evidence="1" id="KW-0343">GTPase activation</keyword>
<dbReference type="RefSeq" id="XP_020045159.1">
    <property type="nucleotide sequence ID" value="XM_020189507.1"/>
</dbReference>
<keyword evidence="4" id="KW-1185">Reference proteome</keyword>
<dbReference type="GeneID" id="30963143"/>
<dbReference type="GO" id="GO:0005938">
    <property type="term" value="C:cell cortex"/>
    <property type="evidence" value="ECO:0007669"/>
    <property type="project" value="UniProtKB-ARBA"/>
</dbReference>
<proteinExistence type="predicted"/>
<dbReference type="GO" id="GO:0005933">
    <property type="term" value="C:cellular bud"/>
    <property type="evidence" value="ECO:0007669"/>
    <property type="project" value="UniProtKB-ARBA"/>
</dbReference>
<dbReference type="PANTHER" id="PTHR23176:SF128">
    <property type="entry name" value="RHO GTPASE-ACTIVATING PROTEIN RGD1"/>
    <property type="match status" value="1"/>
</dbReference>
<dbReference type="InterPro" id="IPR008936">
    <property type="entry name" value="Rho_GTPase_activation_prot"/>
</dbReference>
<evidence type="ECO:0000313" key="3">
    <source>
        <dbReference type="EMBL" id="ODV58852.1"/>
    </source>
</evidence>
<feature type="non-terminal residue" evidence="3">
    <location>
        <position position="1"/>
    </location>
</feature>
<name>A0A1D2VB18_9ASCO</name>
<dbReference type="Proteomes" id="UP000095038">
    <property type="component" value="Unassembled WGS sequence"/>
</dbReference>
<dbReference type="EMBL" id="KV454489">
    <property type="protein sequence ID" value="ODV58852.1"/>
    <property type="molecule type" value="Genomic_DNA"/>
</dbReference>